<evidence type="ECO:0000259" key="11">
    <source>
        <dbReference type="PROSITE" id="PS51831"/>
    </source>
</evidence>
<feature type="binding site" evidence="10">
    <location>
        <begin position="18"/>
        <end position="19"/>
    </location>
    <ligand>
        <name>substrate</name>
    </ligand>
</feature>
<dbReference type="GO" id="GO:0005737">
    <property type="term" value="C:cytoplasm"/>
    <property type="evidence" value="ECO:0007669"/>
    <property type="project" value="UniProtKB-SubCell"/>
</dbReference>
<dbReference type="CDD" id="cd00077">
    <property type="entry name" value="HDc"/>
    <property type="match status" value="1"/>
</dbReference>
<evidence type="ECO:0000256" key="1">
    <source>
        <dbReference type="ARBA" id="ARBA00001638"/>
    </source>
</evidence>
<keyword evidence="7 10" id="KW-0479">Metal-binding</keyword>
<feature type="domain" description="HD" evidence="11">
    <location>
        <begin position="30"/>
        <end position="142"/>
    </location>
</feature>
<comment type="catalytic activity">
    <reaction evidence="1 10">
        <text>a 2'-deoxyribonucleoside 5'-phosphate + H2O = a 2'-deoxyribonucleoside + phosphate</text>
        <dbReference type="Rhea" id="RHEA:36167"/>
        <dbReference type="ChEBI" id="CHEBI:15377"/>
        <dbReference type="ChEBI" id="CHEBI:18274"/>
        <dbReference type="ChEBI" id="CHEBI:43474"/>
        <dbReference type="ChEBI" id="CHEBI:65317"/>
        <dbReference type="EC" id="3.1.3.89"/>
    </reaction>
</comment>
<dbReference type="EC" id="3.1.3.89" evidence="5"/>
<gene>
    <name evidence="12" type="primary">yfbR</name>
    <name evidence="12" type="ORF">NCTC204_04081</name>
</gene>
<feature type="binding site" evidence="10">
    <location>
        <begin position="77"/>
        <end position="80"/>
    </location>
    <ligand>
        <name>substrate</name>
    </ligand>
</feature>
<dbReference type="InterPro" id="IPR039356">
    <property type="entry name" value="YfbR/HDDC2"/>
</dbReference>
<proteinExistence type="inferred from homology"/>
<accession>A0A378AP62</accession>
<comment type="function">
    <text evidence="10">Catalyzes the strictly specific dephosphorylation of 2'-deoxyribonucleoside 5'-monophosphates.</text>
</comment>
<feature type="binding site" evidence="10">
    <location>
        <position position="69"/>
    </location>
    <ligand>
        <name>a divalent metal cation</name>
        <dbReference type="ChEBI" id="CHEBI:60240"/>
    </ligand>
</feature>
<evidence type="ECO:0000313" key="12">
    <source>
        <dbReference type="EMBL" id="STV13946.1"/>
    </source>
</evidence>
<dbReference type="NCBIfam" id="NF003009">
    <property type="entry name" value="PRK03826.1"/>
    <property type="match status" value="1"/>
</dbReference>
<dbReference type="InterPro" id="IPR003607">
    <property type="entry name" value="HD/PDEase_dom"/>
</dbReference>
<evidence type="ECO:0000256" key="4">
    <source>
        <dbReference type="ARBA" id="ARBA00011738"/>
    </source>
</evidence>
<dbReference type="FunFam" id="1.10.3210.10:FF:000002">
    <property type="entry name" value="Nucleotidase YfbR"/>
    <property type="match status" value="1"/>
</dbReference>
<organism evidence="12 13">
    <name type="scientific">Klebsiella pneumoniae</name>
    <dbReference type="NCBI Taxonomy" id="573"/>
    <lineage>
        <taxon>Bacteria</taxon>
        <taxon>Pseudomonadati</taxon>
        <taxon>Pseudomonadota</taxon>
        <taxon>Gammaproteobacteria</taxon>
        <taxon>Enterobacterales</taxon>
        <taxon>Enterobacteriaceae</taxon>
        <taxon>Klebsiella/Raoultella group</taxon>
        <taxon>Klebsiella</taxon>
        <taxon>Klebsiella pneumoniae complex</taxon>
    </lineage>
</organism>
<evidence type="ECO:0000256" key="6">
    <source>
        <dbReference type="ARBA" id="ARBA00022490"/>
    </source>
</evidence>
<dbReference type="HAMAP" id="MF_01100">
    <property type="entry name" value="5DNU"/>
    <property type="match status" value="1"/>
</dbReference>
<comment type="cofactor">
    <cofactor evidence="3">
        <name>Co(2+)</name>
        <dbReference type="ChEBI" id="CHEBI:48828"/>
    </cofactor>
</comment>
<keyword evidence="8 10" id="KW-0547">Nucleotide-binding</keyword>
<evidence type="ECO:0000256" key="3">
    <source>
        <dbReference type="ARBA" id="ARBA00001941"/>
    </source>
</evidence>
<comment type="subcellular location">
    <subcellularLocation>
        <location evidence="10">Cytoplasm</location>
    </subcellularLocation>
</comment>
<evidence type="ECO:0000256" key="10">
    <source>
        <dbReference type="HAMAP-Rule" id="MF_01100"/>
    </source>
</evidence>
<dbReference type="GO" id="GO:0000166">
    <property type="term" value="F:nucleotide binding"/>
    <property type="evidence" value="ECO:0007669"/>
    <property type="project" value="UniProtKB-KW"/>
</dbReference>
<dbReference type="InterPro" id="IPR006674">
    <property type="entry name" value="HD_domain"/>
</dbReference>
<feature type="binding site" evidence="10">
    <location>
        <position position="33"/>
    </location>
    <ligand>
        <name>a divalent metal cation</name>
        <dbReference type="ChEBI" id="CHEBI:60240"/>
    </ligand>
</feature>
<dbReference type="AlphaFoldDB" id="A0A378AP62"/>
<keyword evidence="9 10" id="KW-0378">Hydrolase</keyword>
<comment type="cofactor">
    <cofactor evidence="2">
        <name>Mn(2+)</name>
        <dbReference type="ChEBI" id="CHEBI:29035"/>
    </cofactor>
</comment>
<comment type="cofactor">
    <cofactor evidence="10">
        <name>a divalent metal cation</name>
        <dbReference type="ChEBI" id="CHEBI:60240"/>
    </cofactor>
</comment>
<evidence type="ECO:0000256" key="7">
    <source>
        <dbReference type="ARBA" id="ARBA00022723"/>
    </source>
</evidence>
<dbReference type="Proteomes" id="UP000255192">
    <property type="component" value="Unassembled WGS sequence"/>
</dbReference>
<dbReference type="InterPro" id="IPR022971">
    <property type="entry name" value="YfbR"/>
</dbReference>
<sequence>MSQSHFFAHLSRLKLINRWPLMRNVRTENVSEHSLQVAMVAHALAAIKNRKFGGQVNAERIALLAMYHDASEVLTGDLPTPVKYFNSQIAQEYKAIEKIAQQKLVDMVPDELRDIFEPLIDEHHYSEEEQSIVKQADALCAYLKCLEELSAGNNEFLLAKGRLERPWHRGAARRWITLCKCSSQASSCRWTKLARIRRCKVLAGRRLCSTRPEYLKTETVPGSAGRRPPSPVW</sequence>
<feature type="binding site" evidence="10">
    <location>
        <position position="69"/>
    </location>
    <ligand>
        <name>substrate</name>
    </ligand>
</feature>
<feature type="binding site" evidence="10">
    <location>
        <position position="137"/>
    </location>
    <ligand>
        <name>substrate</name>
    </ligand>
</feature>
<comment type="similarity">
    <text evidence="10">Belongs to the 5DNU family.</text>
</comment>
<feature type="binding site" evidence="10">
    <location>
        <position position="137"/>
    </location>
    <ligand>
        <name>a divalent metal cation</name>
        <dbReference type="ChEBI" id="CHEBI:60240"/>
    </ligand>
</feature>
<dbReference type="SMART" id="SM00471">
    <property type="entry name" value="HDc"/>
    <property type="match status" value="1"/>
</dbReference>
<dbReference type="EMBL" id="UGMD01000002">
    <property type="protein sequence ID" value="STV13946.1"/>
    <property type="molecule type" value="Genomic_DNA"/>
</dbReference>
<dbReference type="PANTHER" id="PTHR11845:SF13">
    <property type="entry name" value="5'-DEOXYNUCLEOTIDASE HDDC2"/>
    <property type="match status" value="1"/>
</dbReference>
<name>A0A378AP62_KLEPN</name>
<comment type="subunit">
    <text evidence="4 10">Homodimer.</text>
</comment>
<evidence type="ECO:0000256" key="8">
    <source>
        <dbReference type="ARBA" id="ARBA00022741"/>
    </source>
</evidence>
<keyword evidence="6 10" id="KW-0963">Cytoplasm</keyword>
<dbReference type="GO" id="GO:0002953">
    <property type="term" value="F:5'-deoxynucleotidase activity"/>
    <property type="evidence" value="ECO:0007669"/>
    <property type="project" value="UniProtKB-EC"/>
</dbReference>
<evidence type="ECO:0000313" key="13">
    <source>
        <dbReference type="Proteomes" id="UP000255192"/>
    </source>
</evidence>
<feature type="binding site" evidence="10">
    <location>
        <position position="68"/>
    </location>
    <ligand>
        <name>a divalent metal cation</name>
        <dbReference type="ChEBI" id="CHEBI:60240"/>
    </ligand>
</feature>
<reference evidence="12 13" key="1">
    <citation type="submission" date="2018-06" db="EMBL/GenBank/DDBJ databases">
        <authorList>
            <consortium name="Pathogen Informatics"/>
            <person name="Doyle S."/>
        </authorList>
    </citation>
    <scope>NUCLEOTIDE SEQUENCE [LARGE SCALE GENOMIC DNA]</scope>
    <source>
        <strain evidence="12 13">NCTC204</strain>
    </source>
</reference>
<protein>
    <recommendedName>
        <fullName evidence="5">5'-deoxynucleotidase</fullName>
        <ecNumber evidence="5">3.1.3.89</ecNumber>
    </recommendedName>
</protein>
<evidence type="ECO:0000256" key="5">
    <source>
        <dbReference type="ARBA" id="ARBA00012964"/>
    </source>
</evidence>
<dbReference type="Gene3D" id="1.10.3210.10">
    <property type="entry name" value="Hypothetical protein af1432"/>
    <property type="match status" value="1"/>
</dbReference>
<evidence type="ECO:0000256" key="2">
    <source>
        <dbReference type="ARBA" id="ARBA00001936"/>
    </source>
</evidence>
<dbReference type="GO" id="GO:0046872">
    <property type="term" value="F:metal ion binding"/>
    <property type="evidence" value="ECO:0007669"/>
    <property type="project" value="UniProtKB-KW"/>
</dbReference>
<evidence type="ECO:0000256" key="9">
    <source>
        <dbReference type="ARBA" id="ARBA00022801"/>
    </source>
</evidence>
<dbReference type="SUPFAM" id="SSF109604">
    <property type="entry name" value="HD-domain/PDEase-like"/>
    <property type="match status" value="1"/>
</dbReference>
<dbReference type="PANTHER" id="PTHR11845">
    <property type="entry name" value="5'-DEOXYNUCLEOTIDASE HDDC2"/>
    <property type="match status" value="1"/>
</dbReference>
<dbReference type="Pfam" id="PF12917">
    <property type="entry name" value="YfbR-like"/>
    <property type="match status" value="1"/>
</dbReference>
<dbReference type="PROSITE" id="PS51831">
    <property type="entry name" value="HD"/>
    <property type="match status" value="1"/>
</dbReference>
<feature type="site" description="Appears to be important in orienting the phosphate for catalysis" evidence="10">
    <location>
        <position position="18"/>
    </location>
</feature>
<feature type="binding site" evidence="10">
    <location>
        <position position="33"/>
    </location>
    <ligand>
        <name>substrate</name>
    </ligand>
</feature>